<accession>H6LAM0</accession>
<dbReference type="InterPro" id="IPR030959">
    <property type="entry name" value="GWxTD_dom"/>
</dbReference>
<dbReference type="EMBL" id="CP002831">
    <property type="protein sequence ID" value="AFC25613.1"/>
    <property type="molecule type" value="Genomic_DNA"/>
</dbReference>
<dbReference type="Proteomes" id="UP000007519">
    <property type="component" value="Chromosome"/>
</dbReference>
<dbReference type="AlphaFoldDB" id="H6LAM0"/>
<dbReference type="PROSITE" id="PS51257">
    <property type="entry name" value="PROKAR_LIPOPROTEIN"/>
    <property type="match status" value="1"/>
</dbReference>
<feature type="signal peptide" evidence="1">
    <location>
        <begin position="1"/>
        <end position="18"/>
    </location>
</feature>
<dbReference type="HOGENOM" id="CLU_709585_0_0_10"/>
<feature type="chain" id="PRO_5003604141" description="GWxTD domain-containing protein" evidence="1">
    <location>
        <begin position="19"/>
        <end position="389"/>
    </location>
</feature>
<keyword evidence="4" id="KW-1185">Reference proteome</keyword>
<organism evidence="3 4">
    <name type="scientific">Saprospira grandis (strain Lewin)</name>
    <dbReference type="NCBI Taxonomy" id="984262"/>
    <lineage>
        <taxon>Bacteria</taxon>
        <taxon>Pseudomonadati</taxon>
        <taxon>Bacteroidota</taxon>
        <taxon>Saprospiria</taxon>
        <taxon>Saprospirales</taxon>
        <taxon>Saprospiraceae</taxon>
        <taxon>Saprospira</taxon>
    </lineage>
</organism>
<dbReference type="eggNOG" id="ENOG502Z7J5">
    <property type="taxonomic scope" value="Bacteria"/>
</dbReference>
<dbReference type="Pfam" id="PF20094">
    <property type="entry name" value="GWxTD_dom"/>
    <property type="match status" value="1"/>
</dbReference>
<dbReference type="NCBIfam" id="TIGR04514">
    <property type="entry name" value="GWxTD_dom"/>
    <property type="match status" value="1"/>
</dbReference>
<evidence type="ECO:0000259" key="2">
    <source>
        <dbReference type="Pfam" id="PF20094"/>
    </source>
</evidence>
<name>H6LAM0_SAPGL</name>
<dbReference type="RefSeq" id="WP_015693216.1">
    <property type="nucleotide sequence ID" value="NC_016940.1"/>
</dbReference>
<feature type="domain" description="GWxTD" evidence="2">
    <location>
        <begin position="220"/>
        <end position="386"/>
    </location>
</feature>
<reference evidence="3 4" key="1">
    <citation type="journal article" date="2012" name="Stand. Genomic Sci.">
        <title>Complete genome sequencing and analysis of Saprospira grandis str. Lewin, a predatory marine bacterium.</title>
        <authorList>
            <person name="Saw J.H."/>
            <person name="Yuryev A."/>
            <person name="Kanbe M."/>
            <person name="Hou S."/>
            <person name="Young A.G."/>
            <person name="Aizawa S."/>
            <person name="Alam M."/>
        </authorList>
    </citation>
    <scope>NUCLEOTIDE SEQUENCE [LARGE SCALE GENOMIC DNA]</scope>
    <source>
        <strain evidence="3 4">Lewin</strain>
    </source>
</reference>
<sequence length="389" mass="45240">MRLSPILFLLIFGLQACAPSHYSPFYKLEYQQYDKAMVLRTDCIQKGQHFYLRWEHPKSNYILDVQVYPHQSKETLLYHEVLDFQAVELGQAQSLKLGDFKVGGQPLVLKLQIASPQKKLLSTQLFYLNGPERQIGQEIYLEHSDDRPFLGSYAKAADILQLASAADSIQLFCIDFFPKSQAPAPPPYSNNSGIFLGQNQSAKARFWVKKGQELQLSQEGLYWIRSDSNASQGIYLNYFGEDFPKINRIKDLILGSRYITKNIEYNKMNKAESPKKALDEFWLARSRKEAVARKLIKSYYGRMEYANQSFSSYKEGWKTDRGIIYTIFGPPQLIRQTNKELHWYYGSSRGRYPVHFTFSAYEGQWILQRSSQYRSAWNAEVLNWRNAIQ</sequence>
<keyword evidence="1" id="KW-0732">Signal</keyword>
<evidence type="ECO:0000313" key="3">
    <source>
        <dbReference type="EMBL" id="AFC25613.1"/>
    </source>
</evidence>
<protein>
    <recommendedName>
        <fullName evidence="2">GWxTD domain-containing protein</fullName>
    </recommendedName>
</protein>
<proteinExistence type="predicted"/>
<evidence type="ECO:0000256" key="1">
    <source>
        <dbReference type="SAM" id="SignalP"/>
    </source>
</evidence>
<dbReference type="OrthoDB" id="9814412at2"/>
<dbReference type="KEGG" id="sgn:SGRA_2885"/>
<dbReference type="STRING" id="984262.SGRA_2885"/>
<gene>
    <name evidence="3" type="ordered locus">SGRA_2885</name>
</gene>
<evidence type="ECO:0000313" key="4">
    <source>
        <dbReference type="Proteomes" id="UP000007519"/>
    </source>
</evidence>